<proteinExistence type="predicted"/>
<dbReference type="Proteomes" id="UP000824229">
    <property type="component" value="Unassembled WGS sequence"/>
</dbReference>
<reference evidence="5" key="1">
    <citation type="journal article" date="2021" name="PeerJ">
        <title>Extensive microbial diversity within the chicken gut microbiome revealed by metagenomics and culture.</title>
        <authorList>
            <person name="Gilroy R."/>
            <person name="Ravi A."/>
            <person name="Getino M."/>
            <person name="Pursley I."/>
            <person name="Horton D.L."/>
            <person name="Alikhan N.F."/>
            <person name="Baker D."/>
            <person name="Gharbi K."/>
            <person name="Hall N."/>
            <person name="Watson M."/>
            <person name="Adriaenssens E.M."/>
            <person name="Foster-Nyarko E."/>
            <person name="Jarju S."/>
            <person name="Secka A."/>
            <person name="Antonio M."/>
            <person name="Oren A."/>
            <person name="Chaudhuri R.R."/>
            <person name="La Ragione R."/>
            <person name="Hildebrand F."/>
            <person name="Pallen M.J."/>
        </authorList>
    </citation>
    <scope>NUCLEOTIDE SEQUENCE</scope>
    <source>
        <strain evidence="5">B5-657</strain>
    </source>
</reference>
<dbReference type="InterPro" id="IPR039422">
    <property type="entry name" value="MarR/SlyA-like"/>
</dbReference>
<dbReference type="Pfam" id="PF01047">
    <property type="entry name" value="MarR"/>
    <property type="match status" value="1"/>
</dbReference>
<dbReference type="GO" id="GO:0006950">
    <property type="term" value="P:response to stress"/>
    <property type="evidence" value="ECO:0007669"/>
    <property type="project" value="TreeGrafter"/>
</dbReference>
<dbReference type="AlphaFoldDB" id="A0A9E2KC01"/>
<dbReference type="InterPro" id="IPR036390">
    <property type="entry name" value="WH_DNA-bd_sf"/>
</dbReference>
<accession>A0A9E2KC01</accession>
<gene>
    <name evidence="5" type="ORF">H9872_03575</name>
</gene>
<protein>
    <submittedName>
        <fullName evidence="5">MarR family transcriptional regulator</fullName>
    </submittedName>
</protein>
<evidence type="ECO:0000313" key="6">
    <source>
        <dbReference type="Proteomes" id="UP000824229"/>
    </source>
</evidence>
<dbReference type="PANTHER" id="PTHR33164:SF43">
    <property type="entry name" value="HTH-TYPE TRANSCRIPTIONAL REPRESSOR YETL"/>
    <property type="match status" value="1"/>
</dbReference>
<keyword evidence="3" id="KW-0804">Transcription</keyword>
<dbReference type="SMART" id="SM00347">
    <property type="entry name" value="HTH_MARR"/>
    <property type="match status" value="1"/>
</dbReference>
<dbReference type="InterPro" id="IPR036388">
    <property type="entry name" value="WH-like_DNA-bd_sf"/>
</dbReference>
<comment type="caution">
    <text evidence="5">The sequence shown here is derived from an EMBL/GenBank/DDBJ whole genome shotgun (WGS) entry which is preliminary data.</text>
</comment>
<dbReference type="PROSITE" id="PS50995">
    <property type="entry name" value="HTH_MARR_2"/>
    <property type="match status" value="1"/>
</dbReference>
<name>A0A9E2KC01_9FIRM</name>
<keyword evidence="2" id="KW-0238">DNA-binding</keyword>
<dbReference type="PROSITE" id="PS01117">
    <property type="entry name" value="HTH_MARR_1"/>
    <property type="match status" value="1"/>
</dbReference>
<dbReference type="SUPFAM" id="SSF46785">
    <property type="entry name" value="Winged helix' DNA-binding domain"/>
    <property type="match status" value="1"/>
</dbReference>
<dbReference type="GO" id="GO:0003677">
    <property type="term" value="F:DNA binding"/>
    <property type="evidence" value="ECO:0007669"/>
    <property type="project" value="UniProtKB-KW"/>
</dbReference>
<evidence type="ECO:0000313" key="5">
    <source>
        <dbReference type="EMBL" id="MBU3803826.1"/>
    </source>
</evidence>
<dbReference type="InterPro" id="IPR023187">
    <property type="entry name" value="Tscrpt_reg_MarR-type_CS"/>
</dbReference>
<reference evidence="5" key="2">
    <citation type="submission" date="2021-04" db="EMBL/GenBank/DDBJ databases">
        <authorList>
            <person name="Gilroy R."/>
        </authorList>
    </citation>
    <scope>NUCLEOTIDE SEQUENCE</scope>
    <source>
        <strain evidence="5">B5-657</strain>
    </source>
</reference>
<dbReference type="CDD" id="cd00090">
    <property type="entry name" value="HTH_ARSR"/>
    <property type="match status" value="1"/>
</dbReference>
<dbReference type="PANTHER" id="PTHR33164">
    <property type="entry name" value="TRANSCRIPTIONAL REGULATOR, MARR FAMILY"/>
    <property type="match status" value="1"/>
</dbReference>
<keyword evidence="1" id="KW-0805">Transcription regulation</keyword>
<dbReference type="EMBL" id="JAHLFQ010000071">
    <property type="protein sequence ID" value="MBU3803826.1"/>
    <property type="molecule type" value="Genomic_DNA"/>
</dbReference>
<feature type="domain" description="HTH marR-type" evidence="4">
    <location>
        <begin position="3"/>
        <end position="141"/>
    </location>
</feature>
<evidence type="ECO:0000256" key="3">
    <source>
        <dbReference type="ARBA" id="ARBA00023163"/>
    </source>
</evidence>
<dbReference type="Gene3D" id="1.10.10.10">
    <property type="entry name" value="Winged helix-like DNA-binding domain superfamily/Winged helix DNA-binding domain"/>
    <property type="match status" value="1"/>
</dbReference>
<dbReference type="InterPro" id="IPR011991">
    <property type="entry name" value="ArsR-like_HTH"/>
</dbReference>
<evidence type="ECO:0000259" key="4">
    <source>
        <dbReference type="PROSITE" id="PS50995"/>
    </source>
</evidence>
<evidence type="ECO:0000256" key="1">
    <source>
        <dbReference type="ARBA" id="ARBA00023015"/>
    </source>
</evidence>
<dbReference type="GO" id="GO:0003700">
    <property type="term" value="F:DNA-binding transcription factor activity"/>
    <property type="evidence" value="ECO:0007669"/>
    <property type="project" value="InterPro"/>
</dbReference>
<dbReference type="InterPro" id="IPR000835">
    <property type="entry name" value="HTH_MarR-typ"/>
</dbReference>
<evidence type="ECO:0000256" key="2">
    <source>
        <dbReference type="ARBA" id="ARBA00023125"/>
    </source>
</evidence>
<organism evidence="5 6">
    <name type="scientific">Candidatus Cellulosilyticum pullistercoris</name>
    <dbReference type="NCBI Taxonomy" id="2838521"/>
    <lineage>
        <taxon>Bacteria</taxon>
        <taxon>Bacillati</taxon>
        <taxon>Bacillota</taxon>
        <taxon>Clostridia</taxon>
        <taxon>Lachnospirales</taxon>
        <taxon>Cellulosilyticaceae</taxon>
        <taxon>Cellulosilyticum</taxon>
    </lineage>
</organism>
<sequence>MTEKELCMEFFTTAHRFKKIHMDGIFPEISKGEFWALKMIQKATLKSEGGCGGYVSTIAEHLKVTPSAISRMLKGLEERELIVREIDKNDRRNTYVTLTEKGEVITKEVEAAINEFTQSIILAMGEEDSKTLIKLFNKLVDVMEAEVKQRSKTKG</sequence>